<comment type="similarity">
    <text evidence="1">Belongs to the ATP-dependent AMP-binding enzyme family.</text>
</comment>
<dbReference type="GO" id="GO:0030729">
    <property type="term" value="F:acetoacetate-CoA ligase activity"/>
    <property type="evidence" value="ECO:0007669"/>
    <property type="project" value="UniProtKB-EC"/>
</dbReference>
<dbReference type="PANTHER" id="PTHR42921">
    <property type="entry name" value="ACETOACETYL-COA SYNTHETASE"/>
    <property type="match status" value="1"/>
</dbReference>
<evidence type="ECO:0000256" key="3">
    <source>
        <dbReference type="ARBA" id="ARBA00022741"/>
    </source>
</evidence>
<name>A0ABU4HIT5_9ACTN</name>
<dbReference type="Gene3D" id="3.40.50.12780">
    <property type="entry name" value="N-terminal domain of ligase-like"/>
    <property type="match status" value="1"/>
</dbReference>
<reference evidence="9" key="1">
    <citation type="submission" date="2023-07" db="EMBL/GenBank/DDBJ databases">
        <title>Conexibacter stalactiti sp. nov., isolated from stalactites in a lava cave and emended description of the genus Conexibacter.</title>
        <authorList>
            <person name="Lee S.D."/>
        </authorList>
    </citation>
    <scope>NUCLEOTIDE SEQUENCE [LARGE SCALE GENOMIC DNA]</scope>
    <source>
        <strain evidence="9">KCTC 39840</strain>
    </source>
</reference>
<dbReference type="InterPro" id="IPR020845">
    <property type="entry name" value="AMP-binding_CS"/>
</dbReference>
<dbReference type="Pfam" id="PF16177">
    <property type="entry name" value="ACAS_N"/>
    <property type="match status" value="1"/>
</dbReference>
<evidence type="ECO:0000313" key="9">
    <source>
        <dbReference type="Proteomes" id="UP001284601"/>
    </source>
</evidence>
<dbReference type="Gene3D" id="3.30.300.30">
    <property type="match status" value="1"/>
</dbReference>
<dbReference type="InterPro" id="IPR000873">
    <property type="entry name" value="AMP-dep_synth/lig_dom"/>
</dbReference>
<dbReference type="PROSITE" id="PS00455">
    <property type="entry name" value="AMP_BINDING"/>
    <property type="match status" value="1"/>
</dbReference>
<evidence type="ECO:0000259" key="6">
    <source>
        <dbReference type="Pfam" id="PF13193"/>
    </source>
</evidence>
<evidence type="ECO:0000256" key="4">
    <source>
        <dbReference type="ARBA" id="ARBA00022840"/>
    </source>
</evidence>
<accession>A0ABU4HIT5</accession>
<keyword evidence="3" id="KW-0547">Nucleotide-binding</keyword>
<evidence type="ECO:0000256" key="1">
    <source>
        <dbReference type="ARBA" id="ARBA00006432"/>
    </source>
</evidence>
<keyword evidence="9" id="KW-1185">Reference proteome</keyword>
<dbReference type="PANTHER" id="PTHR42921:SF1">
    <property type="entry name" value="ACETOACETYL-COA SYNTHETASE"/>
    <property type="match status" value="1"/>
</dbReference>
<dbReference type="SUPFAM" id="SSF56801">
    <property type="entry name" value="Acetyl-CoA synthetase-like"/>
    <property type="match status" value="1"/>
</dbReference>
<evidence type="ECO:0000313" key="8">
    <source>
        <dbReference type="EMBL" id="MDW5593221.1"/>
    </source>
</evidence>
<dbReference type="NCBIfam" id="NF002937">
    <property type="entry name" value="PRK03584.1"/>
    <property type="match status" value="1"/>
</dbReference>
<comment type="caution">
    <text evidence="8">The sequence shown here is derived from an EMBL/GenBank/DDBJ whole genome shotgun (WGS) entry which is preliminary data.</text>
</comment>
<keyword evidence="2 8" id="KW-0436">Ligase</keyword>
<dbReference type="EMBL" id="JAWSTH010000003">
    <property type="protein sequence ID" value="MDW5593221.1"/>
    <property type="molecule type" value="Genomic_DNA"/>
</dbReference>
<dbReference type="InterPro" id="IPR025110">
    <property type="entry name" value="AMP-bd_C"/>
</dbReference>
<gene>
    <name evidence="8" type="ORF">R7226_02650</name>
</gene>
<evidence type="ECO:0000256" key="2">
    <source>
        <dbReference type="ARBA" id="ARBA00022598"/>
    </source>
</evidence>
<evidence type="ECO:0000259" key="7">
    <source>
        <dbReference type="Pfam" id="PF16177"/>
    </source>
</evidence>
<dbReference type="InterPro" id="IPR045851">
    <property type="entry name" value="AMP-bd_C_sf"/>
</dbReference>
<feature type="domain" description="AMP-binding enzyme C-terminal" evidence="6">
    <location>
        <begin position="554"/>
        <end position="627"/>
    </location>
</feature>
<dbReference type="Pfam" id="PF13193">
    <property type="entry name" value="AMP-binding_C"/>
    <property type="match status" value="1"/>
</dbReference>
<evidence type="ECO:0000259" key="5">
    <source>
        <dbReference type="Pfam" id="PF00501"/>
    </source>
</evidence>
<dbReference type="NCBIfam" id="TIGR01217">
    <property type="entry name" value="ac_ac_CoA_syn"/>
    <property type="match status" value="1"/>
</dbReference>
<dbReference type="InterPro" id="IPR042099">
    <property type="entry name" value="ANL_N_sf"/>
</dbReference>
<keyword evidence="4" id="KW-0067">ATP-binding</keyword>
<feature type="domain" description="Acetyl-coenzyme A synthetase N-terminal" evidence="7">
    <location>
        <begin position="43"/>
        <end position="98"/>
    </location>
</feature>
<sequence length="668" mass="72720">MSATSDSAPPILWSPDAERVERAQLTRFTRWLAAERGVEVAGYDALWRWSVDELEQFWAAIWDYFEVIAHTPYERVLGSREMPGAEWFPGATLNYAEHVFRGRDDAAVAIRHASETRPLAELRWRELKALTARIAAALRAEGVGPGDRVVAYAPNVPETVAALLACASIGAIWSSASPDFGASGVADRFAQIEPTLLLAADGYQYGGKRFDRLPVLAELQRRLPTVRRTVVLRYLDAEADLGNLRDAVGFDAWVGGPGLGAPDPQAPPLTFAPLPFDHPLWVLYSSGTTGLPKAIVQGHGGILLEQLKKQNLHLDAQADDRVFWFTTTGWMMWNFLVGVLLTPASIVLYDGNPGYPSLDRLWQLAEDAGVTTFGTSASYIAACMKDGIAPGAAHDLSHLHAVGSTGSPLAPEGFEWVYRHLGADTWLFSTSGGTDVCSAFVGGVPTLPVYRGELQARALGAKVEAFDADGRAVIGEVGELVLTEPLPSMPLFLWNDADGSRYRDSYFDMFPGVWRHGDWVEITARGTAIISGRSDSTINRGGIRMGTAELYRSVLALDDVVDALVVDLPKPGTDGWIELFVVLRPGLRLDDELTAAIRGRIRSDCSPRHVPDAVEQIAEVPRTLSGKVLEVPVKRILTGTPPERAASRDALANPAALDWFAERARSEH</sequence>
<dbReference type="InterPro" id="IPR005914">
    <property type="entry name" value="Acac_CoA_synth"/>
</dbReference>
<feature type="domain" description="AMP-dependent synthetase/ligase" evidence="5">
    <location>
        <begin position="121"/>
        <end position="485"/>
    </location>
</feature>
<dbReference type="InterPro" id="IPR032387">
    <property type="entry name" value="ACAS_N"/>
</dbReference>
<dbReference type="EC" id="6.2.1.16" evidence="8"/>
<reference evidence="8 9" key="2">
    <citation type="submission" date="2023-10" db="EMBL/GenBank/DDBJ databases">
        <authorList>
            <person name="Han X.F."/>
        </authorList>
    </citation>
    <scope>NUCLEOTIDE SEQUENCE [LARGE SCALE GENOMIC DNA]</scope>
    <source>
        <strain evidence="8 9">KCTC 39840</strain>
    </source>
</reference>
<dbReference type="RefSeq" id="WP_318595483.1">
    <property type="nucleotide sequence ID" value="NZ_JAWSTH010000003.1"/>
</dbReference>
<dbReference type="Pfam" id="PF00501">
    <property type="entry name" value="AMP-binding"/>
    <property type="match status" value="1"/>
</dbReference>
<dbReference type="Proteomes" id="UP001284601">
    <property type="component" value="Unassembled WGS sequence"/>
</dbReference>
<proteinExistence type="inferred from homology"/>
<protein>
    <submittedName>
        <fullName evidence="8">Acetoacetate--CoA ligase</fullName>
        <ecNumber evidence="8">6.2.1.16</ecNumber>
    </submittedName>
</protein>
<organism evidence="8 9">
    <name type="scientific">Conexibacter stalactiti</name>
    <dbReference type="NCBI Taxonomy" id="1940611"/>
    <lineage>
        <taxon>Bacteria</taxon>
        <taxon>Bacillati</taxon>
        <taxon>Actinomycetota</taxon>
        <taxon>Thermoleophilia</taxon>
        <taxon>Solirubrobacterales</taxon>
        <taxon>Conexibacteraceae</taxon>
        <taxon>Conexibacter</taxon>
    </lineage>
</organism>